<feature type="region of interest" description="Disordered" evidence="1">
    <location>
        <begin position="39"/>
        <end position="90"/>
    </location>
</feature>
<organism evidence="2 3">
    <name type="scientific">Tritrichomonas foetus</name>
    <dbReference type="NCBI Taxonomy" id="1144522"/>
    <lineage>
        <taxon>Eukaryota</taxon>
        <taxon>Metamonada</taxon>
        <taxon>Parabasalia</taxon>
        <taxon>Tritrichomonadida</taxon>
        <taxon>Tritrichomonadidae</taxon>
        <taxon>Tritrichomonas</taxon>
    </lineage>
</organism>
<name>A0A1J4L166_9EUKA</name>
<evidence type="ECO:0000313" key="3">
    <source>
        <dbReference type="Proteomes" id="UP000179807"/>
    </source>
</evidence>
<protein>
    <submittedName>
        <fullName evidence="2">Uncharacterized protein</fullName>
    </submittedName>
</protein>
<evidence type="ECO:0000256" key="1">
    <source>
        <dbReference type="SAM" id="MobiDB-lite"/>
    </source>
</evidence>
<dbReference type="EMBL" id="MLAK01000068">
    <property type="protein sequence ID" value="OHT16824.1"/>
    <property type="molecule type" value="Genomic_DNA"/>
</dbReference>
<dbReference type="Proteomes" id="UP000179807">
    <property type="component" value="Unassembled WGS sequence"/>
</dbReference>
<dbReference type="AlphaFoldDB" id="A0A1J4L166"/>
<dbReference type="VEuPathDB" id="TrichDB:TRFO_12906"/>
<accession>A0A1J4L166</accession>
<gene>
    <name evidence="2" type="ORF">TRFO_12906</name>
</gene>
<comment type="caution">
    <text evidence="2">The sequence shown here is derived from an EMBL/GenBank/DDBJ whole genome shotgun (WGS) entry which is preliminary data.</text>
</comment>
<sequence length="152" mass="16502">MKTLGMIEYMDPEDLAGKAGVDEKCMLLQVSELHRYFSIPGNSTQTPSKTPSSSAPVTAAPVQPKLPPRRAEQEVPFSVPAGLLPPSQKATEAMKAIQNAMNPPKPAKAPMTPPIEMLKQLMEPCEMPDPEPGQKSLQFLIDDLVKNQLVIA</sequence>
<reference evidence="2" key="1">
    <citation type="submission" date="2016-10" db="EMBL/GenBank/DDBJ databases">
        <authorList>
            <person name="Benchimol M."/>
            <person name="Almeida L.G."/>
            <person name="Vasconcelos A.T."/>
            <person name="Perreira-Neves A."/>
            <person name="Rosa I.A."/>
            <person name="Tasca T."/>
            <person name="Bogo M.R."/>
            <person name="de Souza W."/>
        </authorList>
    </citation>
    <scope>NUCLEOTIDE SEQUENCE [LARGE SCALE GENOMIC DNA]</scope>
    <source>
        <strain evidence="2">K</strain>
    </source>
</reference>
<dbReference type="GeneID" id="94831623"/>
<keyword evidence="3" id="KW-1185">Reference proteome</keyword>
<evidence type="ECO:0000313" key="2">
    <source>
        <dbReference type="EMBL" id="OHT16824.1"/>
    </source>
</evidence>
<proteinExistence type="predicted"/>
<feature type="compositionally biased region" description="Low complexity" evidence="1">
    <location>
        <begin position="43"/>
        <end position="63"/>
    </location>
</feature>
<dbReference type="RefSeq" id="XP_068369960.1">
    <property type="nucleotide sequence ID" value="XM_068496919.1"/>
</dbReference>